<keyword evidence="1" id="KW-1133">Transmembrane helix</keyword>
<organism evidence="2 3">
    <name type="scientific">Fictibacillus marinisediminis</name>
    <dbReference type="NCBI Taxonomy" id="2878389"/>
    <lineage>
        <taxon>Bacteria</taxon>
        <taxon>Bacillati</taxon>
        <taxon>Bacillota</taxon>
        <taxon>Bacilli</taxon>
        <taxon>Bacillales</taxon>
        <taxon>Fictibacillaceae</taxon>
        <taxon>Fictibacillus</taxon>
    </lineage>
</organism>
<dbReference type="RefSeq" id="WP_248251267.1">
    <property type="nucleotide sequence ID" value="NZ_JAIWJX010000002.1"/>
</dbReference>
<evidence type="ECO:0000313" key="3">
    <source>
        <dbReference type="Proteomes" id="UP001139011"/>
    </source>
</evidence>
<evidence type="ECO:0000256" key="1">
    <source>
        <dbReference type="SAM" id="Phobius"/>
    </source>
</evidence>
<keyword evidence="1" id="KW-0812">Transmembrane</keyword>
<comment type="caution">
    <text evidence="2">The sequence shown here is derived from an EMBL/GenBank/DDBJ whole genome shotgun (WGS) entry which is preliminary data.</text>
</comment>
<keyword evidence="3" id="KW-1185">Reference proteome</keyword>
<dbReference type="GO" id="GO:0003676">
    <property type="term" value="F:nucleic acid binding"/>
    <property type="evidence" value="ECO:0007669"/>
    <property type="project" value="InterPro"/>
</dbReference>
<gene>
    <name evidence="2" type="ORF">LCY76_02235</name>
</gene>
<name>A0A9X1X9W5_9BACL</name>
<dbReference type="Proteomes" id="UP001139011">
    <property type="component" value="Unassembled WGS sequence"/>
</dbReference>
<feature type="transmembrane region" description="Helical" evidence="1">
    <location>
        <begin position="7"/>
        <end position="27"/>
    </location>
</feature>
<evidence type="ECO:0008006" key="4">
    <source>
        <dbReference type="Google" id="ProtNLM"/>
    </source>
</evidence>
<protein>
    <recommendedName>
        <fullName evidence="4">DUF4306 domain-containing protein</fullName>
    </recommendedName>
</protein>
<reference evidence="2" key="1">
    <citation type="submission" date="2021-09" db="EMBL/GenBank/DDBJ databases">
        <title>Genome analysis of Fictibacillus sp. KIGAM418 isolated from marine sediment.</title>
        <authorList>
            <person name="Seo M.-J."/>
            <person name="Cho E.-S."/>
            <person name="Hwang C.Y."/>
        </authorList>
    </citation>
    <scope>NUCLEOTIDE SEQUENCE</scope>
    <source>
        <strain evidence="2">KIGAM418</strain>
    </source>
</reference>
<dbReference type="GO" id="GO:0032259">
    <property type="term" value="P:methylation"/>
    <property type="evidence" value="ECO:0007669"/>
    <property type="project" value="InterPro"/>
</dbReference>
<feature type="transmembrane region" description="Helical" evidence="1">
    <location>
        <begin position="67"/>
        <end position="86"/>
    </location>
</feature>
<dbReference type="GO" id="GO:0008168">
    <property type="term" value="F:methyltransferase activity"/>
    <property type="evidence" value="ECO:0007669"/>
    <property type="project" value="InterPro"/>
</dbReference>
<sequence>MNYLKYYILLIIGTVIFIYNAIAAGIVGGKMVLDDKYKDYLVFSNPPYTARNISEIDKILYSAQTSGYPYIAIIALIFNVVVIVMMRKNKSKKKNVSRT</sequence>
<accession>A0A9X1X9W5</accession>
<dbReference type="InterPro" id="IPR002052">
    <property type="entry name" value="DNA_methylase_N6_adenine_CS"/>
</dbReference>
<keyword evidence="1" id="KW-0472">Membrane</keyword>
<evidence type="ECO:0000313" key="2">
    <source>
        <dbReference type="EMBL" id="MCK6255443.1"/>
    </source>
</evidence>
<proteinExistence type="predicted"/>
<dbReference type="PROSITE" id="PS00092">
    <property type="entry name" value="N6_MTASE"/>
    <property type="match status" value="1"/>
</dbReference>
<dbReference type="AlphaFoldDB" id="A0A9X1X9W5"/>
<dbReference type="EMBL" id="JAIWJX010000002">
    <property type="protein sequence ID" value="MCK6255443.1"/>
    <property type="molecule type" value="Genomic_DNA"/>
</dbReference>